<accession>A0AAN9HSI7</accession>
<dbReference type="AlphaFoldDB" id="A0AAN9HSI7"/>
<dbReference type="PANTHER" id="PTHR34285:SF6">
    <property type="entry name" value="TRANSMEMBRANE PROTEIN"/>
    <property type="match status" value="1"/>
</dbReference>
<proteinExistence type="predicted"/>
<protein>
    <submittedName>
        <fullName evidence="2">Uncharacterized protein</fullName>
    </submittedName>
</protein>
<organism evidence="2 3">
    <name type="scientific">Crotalaria pallida</name>
    <name type="common">Smooth rattlebox</name>
    <name type="synonym">Crotalaria striata</name>
    <dbReference type="NCBI Taxonomy" id="3830"/>
    <lineage>
        <taxon>Eukaryota</taxon>
        <taxon>Viridiplantae</taxon>
        <taxon>Streptophyta</taxon>
        <taxon>Embryophyta</taxon>
        <taxon>Tracheophyta</taxon>
        <taxon>Spermatophyta</taxon>
        <taxon>Magnoliopsida</taxon>
        <taxon>eudicotyledons</taxon>
        <taxon>Gunneridae</taxon>
        <taxon>Pentapetalae</taxon>
        <taxon>rosids</taxon>
        <taxon>fabids</taxon>
        <taxon>Fabales</taxon>
        <taxon>Fabaceae</taxon>
        <taxon>Papilionoideae</taxon>
        <taxon>50 kb inversion clade</taxon>
        <taxon>genistoids sensu lato</taxon>
        <taxon>core genistoids</taxon>
        <taxon>Crotalarieae</taxon>
        <taxon>Crotalaria</taxon>
    </lineage>
</organism>
<comment type="caution">
    <text evidence="2">The sequence shown here is derived from an EMBL/GenBank/DDBJ whole genome shotgun (WGS) entry which is preliminary data.</text>
</comment>
<dbReference type="EMBL" id="JAYWIO010000007">
    <property type="protein sequence ID" value="KAK7252726.1"/>
    <property type="molecule type" value="Genomic_DNA"/>
</dbReference>
<feature type="compositionally biased region" description="Basic and acidic residues" evidence="1">
    <location>
        <begin position="387"/>
        <end position="433"/>
    </location>
</feature>
<keyword evidence="3" id="KW-1185">Reference proteome</keyword>
<evidence type="ECO:0000313" key="3">
    <source>
        <dbReference type="Proteomes" id="UP001372338"/>
    </source>
</evidence>
<dbReference type="PANTHER" id="PTHR34285">
    <property type="entry name" value="OS08G0510800 PROTEIN"/>
    <property type="match status" value="1"/>
</dbReference>
<feature type="compositionally biased region" description="Low complexity" evidence="1">
    <location>
        <begin position="376"/>
        <end position="386"/>
    </location>
</feature>
<dbReference type="Proteomes" id="UP001372338">
    <property type="component" value="Unassembled WGS sequence"/>
</dbReference>
<reference evidence="2 3" key="1">
    <citation type="submission" date="2024-01" db="EMBL/GenBank/DDBJ databases">
        <title>The genomes of 5 underutilized Papilionoideae crops provide insights into root nodulation and disease resistanc.</title>
        <authorList>
            <person name="Yuan L."/>
        </authorList>
    </citation>
    <scope>NUCLEOTIDE SEQUENCE [LARGE SCALE GENOMIC DNA]</scope>
    <source>
        <strain evidence="2">ZHUSHIDOU_FW_LH</strain>
        <tissue evidence="2">Leaf</tissue>
    </source>
</reference>
<evidence type="ECO:0000256" key="1">
    <source>
        <dbReference type="SAM" id="MobiDB-lite"/>
    </source>
</evidence>
<sequence length="456" mass="50830">MLVHPPSFLSQCATILIPIPTPIQPNINMKLSLKFQNNEEEEQDHHHHQQQHSTQIMSAKVPISIFNHPFISSIKSTTTTTTPNSSSDFSFSLSTNFPSGPSFKLSYSPTSPSSFPFSLSLKSGLGLFGSPRHSPLLFSVNFSLPPSSSSSYNPVPTFFLHFKPQLGHFSLKKTVFSDPNTQHSPPDTKPVPIDNTKTNGEIGKGFVGDGSSSAWSELKLEPFGGRERNSITHVGNSDDGGNGFIPERSLVVNNKEKCGLSPGAAVMARTVLPVTKGLTLSLRWGLKFPGDLGVEMPYLTVNKIRLERVGEEVKENKDEQSLDTSGSDLQLLKGMCFWMKRDLEIVEKENKEMKRVLDEMKMGVSTMNRGREGWKSSQRSGESSSEFEQRWRSNKSGREENEQRQHSGEHSSEFERWRSKKNGREENEQREPNKSQILVSDMESELQKAIKAAASS</sequence>
<evidence type="ECO:0000313" key="2">
    <source>
        <dbReference type="EMBL" id="KAK7252726.1"/>
    </source>
</evidence>
<gene>
    <name evidence="2" type="ORF">RIF29_36894</name>
</gene>
<name>A0AAN9HSI7_CROPI</name>
<feature type="region of interest" description="Disordered" evidence="1">
    <location>
        <begin position="361"/>
        <end position="441"/>
    </location>
</feature>